<comment type="caution">
    <text evidence="3">The sequence shown here is derived from an EMBL/GenBank/DDBJ whole genome shotgun (WGS) entry which is preliminary data.</text>
</comment>
<keyword evidence="1" id="KW-0812">Transmembrane</keyword>
<evidence type="ECO:0000256" key="1">
    <source>
        <dbReference type="SAM" id="Phobius"/>
    </source>
</evidence>
<accession>A0A7X2P906</accession>
<dbReference type="InterPro" id="IPR002716">
    <property type="entry name" value="PIN_dom"/>
</dbReference>
<dbReference type="AlphaFoldDB" id="A0A7X2P906"/>
<dbReference type="Proteomes" id="UP000466864">
    <property type="component" value="Unassembled WGS sequence"/>
</dbReference>
<dbReference type="RefSeq" id="WP_154458352.1">
    <property type="nucleotide sequence ID" value="NZ_VUMV01000006.1"/>
</dbReference>
<proteinExistence type="predicted"/>
<gene>
    <name evidence="3" type="ORF">FYJ60_08945</name>
</gene>
<sequence>MDALIDTNVLITYVTGREDPYKLSSVKIMEACSVGAINGYIAFHSLSTLWYVLRKYPEKARRDWLMQIVDLLSVAGADNTKIREAIEMDDFRDFEDCLQYECAKTAGVSYIITGNSKDYAAVDDLFIIDPDKALKILEKEIKS</sequence>
<feature type="transmembrane region" description="Helical" evidence="1">
    <location>
        <begin position="28"/>
        <end position="53"/>
    </location>
</feature>
<keyword evidence="4" id="KW-1185">Reference proteome</keyword>
<dbReference type="InterPro" id="IPR029060">
    <property type="entry name" value="PIN-like_dom_sf"/>
</dbReference>
<evidence type="ECO:0000313" key="3">
    <source>
        <dbReference type="EMBL" id="MST82440.1"/>
    </source>
</evidence>
<reference evidence="3 4" key="1">
    <citation type="submission" date="2019-08" db="EMBL/GenBank/DDBJ databases">
        <title>In-depth cultivation of the pig gut microbiome towards novel bacterial diversity and tailored functional studies.</title>
        <authorList>
            <person name="Wylensek D."/>
            <person name="Hitch T.C.A."/>
            <person name="Clavel T."/>
        </authorList>
    </citation>
    <scope>NUCLEOTIDE SEQUENCE [LARGE SCALE GENOMIC DNA]</scope>
    <source>
        <strain evidence="3 4">Oil+RF-744-WCA-WT-13</strain>
    </source>
</reference>
<dbReference type="Pfam" id="PF13470">
    <property type="entry name" value="PIN_3"/>
    <property type="match status" value="1"/>
</dbReference>
<name>A0A7X2P906_9FIRM</name>
<keyword evidence="1" id="KW-1133">Transmembrane helix</keyword>
<keyword evidence="1" id="KW-0472">Membrane</keyword>
<dbReference type="SUPFAM" id="SSF88723">
    <property type="entry name" value="PIN domain-like"/>
    <property type="match status" value="1"/>
</dbReference>
<evidence type="ECO:0000313" key="4">
    <source>
        <dbReference type="Proteomes" id="UP000466864"/>
    </source>
</evidence>
<feature type="domain" description="PIN" evidence="2">
    <location>
        <begin position="3"/>
        <end position="116"/>
    </location>
</feature>
<organism evidence="3 4">
    <name type="scientific">Bilifractor porci</name>
    <dbReference type="NCBI Taxonomy" id="2606636"/>
    <lineage>
        <taxon>Bacteria</taxon>
        <taxon>Bacillati</taxon>
        <taxon>Bacillota</taxon>
        <taxon>Clostridia</taxon>
        <taxon>Lachnospirales</taxon>
        <taxon>Lachnospiraceae</taxon>
        <taxon>Bilifractor</taxon>
    </lineage>
</organism>
<dbReference type="Gene3D" id="3.40.50.1010">
    <property type="entry name" value="5'-nuclease"/>
    <property type="match status" value="1"/>
</dbReference>
<evidence type="ECO:0000259" key="2">
    <source>
        <dbReference type="Pfam" id="PF13470"/>
    </source>
</evidence>
<protein>
    <submittedName>
        <fullName evidence="3">PIN domain-containing protein</fullName>
    </submittedName>
</protein>
<dbReference type="EMBL" id="VUMV01000006">
    <property type="protein sequence ID" value="MST82440.1"/>
    <property type="molecule type" value="Genomic_DNA"/>
</dbReference>